<dbReference type="Gene3D" id="1.10.287.950">
    <property type="entry name" value="Methyl-accepting chemotaxis protein"/>
    <property type="match status" value="1"/>
</dbReference>
<dbReference type="PANTHER" id="PTHR32089:SF112">
    <property type="entry name" value="LYSOZYME-LIKE PROTEIN-RELATED"/>
    <property type="match status" value="1"/>
</dbReference>
<keyword evidence="8" id="KW-1185">Reference proteome</keyword>
<dbReference type="InterPro" id="IPR004089">
    <property type="entry name" value="MCPsignal_dom"/>
</dbReference>
<comment type="similarity">
    <text evidence="2">Belongs to the methyl-accepting chemotaxis (MCP) protein family.</text>
</comment>
<keyword evidence="5" id="KW-0812">Transmembrane</keyword>
<dbReference type="SUPFAM" id="SSF58104">
    <property type="entry name" value="Methyl-accepting chemotaxis protein (MCP) signaling domain"/>
    <property type="match status" value="1"/>
</dbReference>
<evidence type="ECO:0000256" key="5">
    <source>
        <dbReference type="SAM" id="Phobius"/>
    </source>
</evidence>
<accession>A0A926UU42</accession>
<evidence type="ECO:0000313" key="8">
    <source>
        <dbReference type="Proteomes" id="UP000631421"/>
    </source>
</evidence>
<reference evidence="7" key="1">
    <citation type="journal article" date="2015" name="ISME J.">
        <title>Draft Genome Sequence of Streptomyces incarnatus NRRL8089, which Produces the Nucleoside Antibiotic Sinefungin.</title>
        <authorList>
            <person name="Oshima K."/>
            <person name="Hattori M."/>
            <person name="Shimizu H."/>
            <person name="Fukuda K."/>
            <person name="Nemoto M."/>
            <person name="Inagaki K."/>
            <person name="Tamura T."/>
        </authorList>
    </citation>
    <scope>NUCLEOTIDE SEQUENCE</scope>
    <source>
        <strain evidence="7">FACHB-1277</strain>
    </source>
</reference>
<feature type="compositionally biased region" description="Polar residues" evidence="4">
    <location>
        <begin position="237"/>
        <end position="264"/>
    </location>
</feature>
<dbReference type="Pfam" id="PF05227">
    <property type="entry name" value="CHASE3"/>
    <property type="match status" value="1"/>
</dbReference>
<comment type="caution">
    <text evidence="7">The sequence shown here is derived from an EMBL/GenBank/DDBJ whole genome shotgun (WGS) entry which is preliminary data.</text>
</comment>
<name>A0A926UU42_9CYAN</name>
<dbReference type="RefSeq" id="WP_190351779.1">
    <property type="nucleotide sequence ID" value="NZ_JACJPY010000050.1"/>
</dbReference>
<dbReference type="InterPro" id="IPR007891">
    <property type="entry name" value="CHASE3"/>
</dbReference>
<dbReference type="Pfam" id="PF00015">
    <property type="entry name" value="MCPsignal"/>
    <property type="match status" value="1"/>
</dbReference>
<feature type="transmembrane region" description="Helical" evidence="5">
    <location>
        <begin position="12"/>
        <end position="30"/>
    </location>
</feature>
<feature type="transmembrane region" description="Helical" evidence="5">
    <location>
        <begin position="180"/>
        <end position="205"/>
    </location>
</feature>
<dbReference type="GO" id="GO:0007165">
    <property type="term" value="P:signal transduction"/>
    <property type="evidence" value="ECO:0007669"/>
    <property type="project" value="UniProtKB-KW"/>
</dbReference>
<dbReference type="GO" id="GO:0004888">
    <property type="term" value="F:transmembrane signaling receptor activity"/>
    <property type="evidence" value="ECO:0007669"/>
    <property type="project" value="InterPro"/>
</dbReference>
<sequence>MFNNLKLRGKMLFGYSVPVALIAGLAIGVYTTSQIVDKSFEHALVANDRARVSDALELRVSQIARQSRGYALTLDKELLDRYESGVKNLNEVQDKALVLVKDALPEQKERMNKMVAFTDQYEKITRSQIEAAKAGNRKLVVDNVEQGAELLKSFETVMKEFDTRQAEVIKNAENTTKNALGLLVTMSVLGALASLVIALIVAFVISSAIANTLNQAASEIASSSAQIASAVEEQERTVSQQASSVNETSTTMGELGTSSRQSAEQAEVSASGARHALSLTESGTKAVRQTLDEMTTLKDKVGAIAEQILRLSEQTNQIGNISGLVGDLANQTNMLALNAAVEAARAGDHGKGFAVVAEEIRKLADQSKKSAEKINTLVSDIQTAINSTVMVTDEGNKTVNEGLSLARSMAEAFTGVSDSINNVFISSQQISLNAKQQAVAINQVVEAMNAINLGSRETASGVSQIKVSTHQLNAAAQKLQAVV</sequence>
<protein>
    <submittedName>
        <fullName evidence="7">Methyl-accepting chemotaxis protein</fullName>
    </submittedName>
</protein>
<dbReference type="InterPro" id="IPR004090">
    <property type="entry name" value="Chemotax_Me-accpt_rcpt"/>
</dbReference>
<gene>
    <name evidence="7" type="ORF">H6F44_14695</name>
</gene>
<keyword evidence="5" id="KW-0472">Membrane</keyword>
<evidence type="ECO:0000256" key="3">
    <source>
        <dbReference type="PROSITE-ProRule" id="PRU00284"/>
    </source>
</evidence>
<dbReference type="AlphaFoldDB" id="A0A926UU42"/>
<evidence type="ECO:0000256" key="4">
    <source>
        <dbReference type="SAM" id="MobiDB-lite"/>
    </source>
</evidence>
<feature type="domain" description="Methyl-accepting transducer" evidence="6">
    <location>
        <begin position="216"/>
        <end position="452"/>
    </location>
</feature>
<dbReference type="SMART" id="SM00283">
    <property type="entry name" value="MA"/>
    <property type="match status" value="1"/>
</dbReference>
<reference evidence="7" key="2">
    <citation type="submission" date="2020-08" db="EMBL/GenBank/DDBJ databases">
        <authorList>
            <person name="Chen M."/>
            <person name="Teng W."/>
            <person name="Zhao L."/>
            <person name="Hu C."/>
            <person name="Zhou Y."/>
            <person name="Han B."/>
            <person name="Song L."/>
            <person name="Shu W."/>
        </authorList>
    </citation>
    <scope>NUCLEOTIDE SEQUENCE</scope>
    <source>
        <strain evidence="7">FACHB-1277</strain>
    </source>
</reference>
<dbReference type="GO" id="GO:0016020">
    <property type="term" value="C:membrane"/>
    <property type="evidence" value="ECO:0007669"/>
    <property type="project" value="InterPro"/>
</dbReference>
<keyword evidence="5" id="KW-1133">Transmembrane helix</keyword>
<evidence type="ECO:0000313" key="7">
    <source>
        <dbReference type="EMBL" id="MBD2151361.1"/>
    </source>
</evidence>
<evidence type="ECO:0000259" key="6">
    <source>
        <dbReference type="PROSITE" id="PS50111"/>
    </source>
</evidence>
<feature type="region of interest" description="Disordered" evidence="4">
    <location>
        <begin position="237"/>
        <end position="275"/>
    </location>
</feature>
<keyword evidence="1 3" id="KW-0807">Transducer</keyword>
<proteinExistence type="inferred from homology"/>
<evidence type="ECO:0000256" key="1">
    <source>
        <dbReference type="ARBA" id="ARBA00023224"/>
    </source>
</evidence>
<dbReference type="PROSITE" id="PS50111">
    <property type="entry name" value="CHEMOTAXIS_TRANSDUC_2"/>
    <property type="match status" value="1"/>
</dbReference>
<evidence type="ECO:0000256" key="2">
    <source>
        <dbReference type="ARBA" id="ARBA00029447"/>
    </source>
</evidence>
<dbReference type="PANTHER" id="PTHR32089">
    <property type="entry name" value="METHYL-ACCEPTING CHEMOTAXIS PROTEIN MCPB"/>
    <property type="match status" value="1"/>
</dbReference>
<dbReference type="PRINTS" id="PR00260">
    <property type="entry name" value="CHEMTRNSDUCR"/>
</dbReference>
<dbReference type="Proteomes" id="UP000631421">
    <property type="component" value="Unassembled WGS sequence"/>
</dbReference>
<organism evidence="7 8">
    <name type="scientific">Pseudanabaena cinerea FACHB-1277</name>
    <dbReference type="NCBI Taxonomy" id="2949581"/>
    <lineage>
        <taxon>Bacteria</taxon>
        <taxon>Bacillati</taxon>
        <taxon>Cyanobacteriota</taxon>
        <taxon>Cyanophyceae</taxon>
        <taxon>Pseudanabaenales</taxon>
        <taxon>Pseudanabaenaceae</taxon>
        <taxon>Pseudanabaena</taxon>
        <taxon>Pseudanabaena cinerea</taxon>
    </lineage>
</organism>
<dbReference type="GO" id="GO:0006935">
    <property type="term" value="P:chemotaxis"/>
    <property type="evidence" value="ECO:0007669"/>
    <property type="project" value="InterPro"/>
</dbReference>
<dbReference type="EMBL" id="JACJPY010000050">
    <property type="protein sequence ID" value="MBD2151361.1"/>
    <property type="molecule type" value="Genomic_DNA"/>
</dbReference>